<dbReference type="Proteomes" id="UP000823388">
    <property type="component" value="Chromosome 1K"/>
</dbReference>
<reference evidence="1" key="1">
    <citation type="submission" date="2020-05" db="EMBL/GenBank/DDBJ databases">
        <title>WGS assembly of Panicum virgatum.</title>
        <authorList>
            <person name="Lovell J.T."/>
            <person name="Jenkins J."/>
            <person name="Shu S."/>
            <person name="Juenger T.E."/>
            <person name="Schmutz J."/>
        </authorList>
    </citation>
    <scope>NUCLEOTIDE SEQUENCE</scope>
    <source>
        <strain evidence="1">AP13</strain>
    </source>
</reference>
<keyword evidence="2" id="KW-1185">Reference proteome</keyword>
<dbReference type="EMBL" id="CM029037">
    <property type="protein sequence ID" value="KAG2660209.1"/>
    <property type="molecule type" value="Genomic_DNA"/>
</dbReference>
<accession>A0A8T0XY66</accession>
<sequence length="255" mass="28350">MVPSFVLAVVLSLAAILVFTHALWLTTDGRRRRFPPGPWPLPVIGSVHAVKWNRPHRSLARLAERHGPLMCIWFGRYPVVVVSTPDAARKVLACSDLAGRTVLDTMRAEGHADNCVIVLPPGPKWRAIRRLVMAEVMGKAQLAAREELRQEKARELVRHVAERAARGEAVDLGHAAFVTAVDLVSRTLLSVKCLTRILYRPAGRTTLDGRYRTSNICAEIRLPFGRLTNVDSIIRSICQRGQRTINKAQAEPIPD</sequence>
<organism evidence="1 2">
    <name type="scientific">Panicum virgatum</name>
    <name type="common">Blackwell switchgrass</name>
    <dbReference type="NCBI Taxonomy" id="38727"/>
    <lineage>
        <taxon>Eukaryota</taxon>
        <taxon>Viridiplantae</taxon>
        <taxon>Streptophyta</taxon>
        <taxon>Embryophyta</taxon>
        <taxon>Tracheophyta</taxon>
        <taxon>Spermatophyta</taxon>
        <taxon>Magnoliopsida</taxon>
        <taxon>Liliopsida</taxon>
        <taxon>Poales</taxon>
        <taxon>Poaceae</taxon>
        <taxon>PACMAD clade</taxon>
        <taxon>Panicoideae</taxon>
        <taxon>Panicodae</taxon>
        <taxon>Paniceae</taxon>
        <taxon>Panicinae</taxon>
        <taxon>Panicum</taxon>
        <taxon>Panicum sect. Hiantes</taxon>
    </lineage>
</organism>
<dbReference type="InterPro" id="IPR001128">
    <property type="entry name" value="Cyt_P450"/>
</dbReference>
<evidence type="ECO:0000313" key="2">
    <source>
        <dbReference type="Proteomes" id="UP000823388"/>
    </source>
</evidence>
<comment type="caution">
    <text evidence="1">The sequence shown here is derived from an EMBL/GenBank/DDBJ whole genome shotgun (WGS) entry which is preliminary data.</text>
</comment>
<dbReference type="GO" id="GO:0005506">
    <property type="term" value="F:iron ion binding"/>
    <property type="evidence" value="ECO:0007669"/>
    <property type="project" value="InterPro"/>
</dbReference>
<dbReference type="AlphaFoldDB" id="A0A8T0XY66"/>
<dbReference type="InterPro" id="IPR036396">
    <property type="entry name" value="Cyt_P450_sf"/>
</dbReference>
<gene>
    <name evidence="1" type="ORF">PVAP13_1KG413305</name>
</gene>
<dbReference type="GO" id="GO:0016705">
    <property type="term" value="F:oxidoreductase activity, acting on paired donors, with incorporation or reduction of molecular oxygen"/>
    <property type="evidence" value="ECO:0007669"/>
    <property type="project" value="InterPro"/>
</dbReference>
<name>A0A8T0XY66_PANVG</name>
<dbReference type="GO" id="GO:0004497">
    <property type="term" value="F:monooxygenase activity"/>
    <property type="evidence" value="ECO:0007669"/>
    <property type="project" value="InterPro"/>
</dbReference>
<evidence type="ECO:0000313" key="1">
    <source>
        <dbReference type="EMBL" id="KAG2660209.1"/>
    </source>
</evidence>
<dbReference type="SUPFAM" id="SSF48264">
    <property type="entry name" value="Cytochrome P450"/>
    <property type="match status" value="1"/>
</dbReference>
<dbReference type="Gene3D" id="1.10.630.10">
    <property type="entry name" value="Cytochrome P450"/>
    <property type="match status" value="1"/>
</dbReference>
<dbReference type="PANTHER" id="PTHR24299">
    <property type="entry name" value="CYTOCHROME P450 FAMILY 1"/>
    <property type="match status" value="1"/>
</dbReference>
<proteinExistence type="predicted"/>
<dbReference type="Pfam" id="PF00067">
    <property type="entry name" value="p450"/>
    <property type="match status" value="1"/>
</dbReference>
<protein>
    <submittedName>
        <fullName evidence="1">Uncharacterized protein</fullName>
    </submittedName>
</protein>
<dbReference type="GO" id="GO:0020037">
    <property type="term" value="F:heme binding"/>
    <property type="evidence" value="ECO:0007669"/>
    <property type="project" value="InterPro"/>
</dbReference>
<dbReference type="PANTHER" id="PTHR24299:SF64">
    <property type="entry name" value="OS02G0502300 PROTEIN"/>
    <property type="match status" value="1"/>
</dbReference>